<dbReference type="EMBL" id="ANHZ02000011">
    <property type="protein sequence ID" value="EME36633.1"/>
    <property type="molecule type" value="Genomic_DNA"/>
</dbReference>
<dbReference type="GO" id="GO:0003700">
    <property type="term" value="F:DNA-binding transcription factor activity"/>
    <property type="evidence" value="ECO:0007669"/>
    <property type="project" value="InterPro"/>
</dbReference>
<evidence type="ECO:0000256" key="4">
    <source>
        <dbReference type="ARBA" id="ARBA00023163"/>
    </source>
</evidence>
<dbReference type="InterPro" id="IPR005119">
    <property type="entry name" value="LysR_subst-bd"/>
</dbReference>
<evidence type="ECO:0000313" key="7">
    <source>
        <dbReference type="Proteomes" id="UP000009877"/>
    </source>
</evidence>
<dbReference type="GO" id="GO:0000976">
    <property type="term" value="F:transcription cis-regulatory region binding"/>
    <property type="evidence" value="ECO:0007669"/>
    <property type="project" value="TreeGrafter"/>
</dbReference>
<dbReference type="Gene3D" id="1.10.10.10">
    <property type="entry name" value="Winged helix-like DNA-binding domain superfamily/Winged helix DNA-binding domain"/>
    <property type="match status" value="1"/>
</dbReference>
<comment type="caution">
    <text evidence="6">The sequence shown here is derived from an EMBL/GenBank/DDBJ whole genome shotgun (WGS) entry which is preliminary data.</text>
</comment>
<feature type="domain" description="HTH lysR-type" evidence="5">
    <location>
        <begin position="5"/>
        <end position="62"/>
    </location>
</feature>
<comment type="similarity">
    <text evidence="1">Belongs to the LysR transcriptional regulatory family.</text>
</comment>
<dbReference type="InterPro" id="IPR000847">
    <property type="entry name" value="LysR_HTH_N"/>
</dbReference>
<dbReference type="PANTHER" id="PTHR30126:SF39">
    <property type="entry name" value="HTH-TYPE TRANSCRIPTIONAL REGULATOR CYSL"/>
    <property type="match status" value="1"/>
</dbReference>
<evidence type="ECO:0000259" key="5">
    <source>
        <dbReference type="PROSITE" id="PS50931"/>
    </source>
</evidence>
<keyword evidence="2" id="KW-0805">Transcription regulation</keyword>
<evidence type="ECO:0000313" key="6">
    <source>
        <dbReference type="EMBL" id="EME36633.1"/>
    </source>
</evidence>
<dbReference type="PANTHER" id="PTHR30126">
    <property type="entry name" value="HTH-TYPE TRANSCRIPTIONAL REGULATOR"/>
    <property type="match status" value="1"/>
</dbReference>
<evidence type="ECO:0000256" key="1">
    <source>
        <dbReference type="ARBA" id="ARBA00009437"/>
    </source>
</evidence>
<dbReference type="Pfam" id="PF00126">
    <property type="entry name" value="HTH_1"/>
    <property type="match status" value="1"/>
</dbReference>
<dbReference type="PRINTS" id="PR00039">
    <property type="entry name" value="HTHLYSR"/>
</dbReference>
<dbReference type="AlphaFoldDB" id="M2XUZ2"/>
<organism evidence="6 7">
    <name type="scientific">Kocuria palustris PEL</name>
    <dbReference type="NCBI Taxonomy" id="1236550"/>
    <lineage>
        <taxon>Bacteria</taxon>
        <taxon>Bacillati</taxon>
        <taxon>Actinomycetota</taxon>
        <taxon>Actinomycetes</taxon>
        <taxon>Micrococcales</taxon>
        <taxon>Micrococcaceae</taxon>
        <taxon>Kocuria</taxon>
    </lineage>
</organism>
<dbReference type="RefSeq" id="WP_006214722.1">
    <property type="nucleotide sequence ID" value="NZ_ANHZ02000011.1"/>
</dbReference>
<evidence type="ECO:0000256" key="3">
    <source>
        <dbReference type="ARBA" id="ARBA00023125"/>
    </source>
</evidence>
<dbReference type="InterPro" id="IPR036390">
    <property type="entry name" value="WH_DNA-bd_sf"/>
</dbReference>
<proteinExistence type="inferred from homology"/>
<dbReference type="PROSITE" id="PS50931">
    <property type="entry name" value="HTH_LYSR"/>
    <property type="match status" value="1"/>
</dbReference>
<dbReference type="Pfam" id="PF03466">
    <property type="entry name" value="LysR_substrate"/>
    <property type="match status" value="1"/>
</dbReference>
<evidence type="ECO:0000256" key="2">
    <source>
        <dbReference type="ARBA" id="ARBA00023015"/>
    </source>
</evidence>
<protein>
    <submittedName>
        <fullName evidence="6">Transcriptional regulator, LysR family</fullName>
    </submittedName>
</protein>
<keyword evidence="3" id="KW-0238">DNA-binding</keyword>
<gene>
    <name evidence="6" type="ORF">C884_00307</name>
</gene>
<keyword evidence="4" id="KW-0804">Transcription</keyword>
<dbReference type="SUPFAM" id="SSF53850">
    <property type="entry name" value="Periplasmic binding protein-like II"/>
    <property type="match status" value="1"/>
</dbReference>
<dbReference type="Gene3D" id="3.40.190.10">
    <property type="entry name" value="Periplasmic binding protein-like II"/>
    <property type="match status" value="2"/>
</dbReference>
<dbReference type="Proteomes" id="UP000009877">
    <property type="component" value="Unassembled WGS sequence"/>
</dbReference>
<sequence length="301" mass="31680">MAEEPDLESLRALTLAAQHGSISAAAAQQDVSQQALSLRIRALERRLGLALLVRSPRGSHLTPSGELLVGWAAPLLAAADEFAAATRSLRESRADTLRIAASLTIAEHLLPPWVARWRAQRGQEGPLVQLRAANSSAVVESVREGAADLGFIETPDLPQDLGREQIGSDTVEVVVDAAHPWARRPAVGADELARTPLVLREPGSGTRRALEEALLRAGHPLTAEPAVVSPTTLGVRGATMAGTAPGALSSIAVAEDLRAGRLVRVLVEGLAIPRPLSAIWSGRRPSAAARAFLSMRTLSTS</sequence>
<reference evidence="6 7" key="1">
    <citation type="journal article" date="2014" name="Genome Announc.">
        <title>Draft Genome Sequence of Kocuria palustris PEL.</title>
        <authorList>
            <person name="Sharma G."/>
            <person name="Khatri I."/>
            <person name="Subramanian S."/>
        </authorList>
    </citation>
    <scope>NUCLEOTIDE SEQUENCE [LARGE SCALE GENOMIC DNA]</scope>
    <source>
        <strain evidence="6 7">PEL</strain>
    </source>
</reference>
<keyword evidence="7" id="KW-1185">Reference proteome</keyword>
<dbReference type="SUPFAM" id="SSF46785">
    <property type="entry name" value="Winged helix' DNA-binding domain"/>
    <property type="match status" value="1"/>
</dbReference>
<accession>M2XUZ2</accession>
<name>M2XUZ2_9MICC</name>
<dbReference type="InterPro" id="IPR036388">
    <property type="entry name" value="WH-like_DNA-bd_sf"/>
</dbReference>